<dbReference type="SUPFAM" id="SSF48452">
    <property type="entry name" value="TPR-like"/>
    <property type="match status" value="1"/>
</dbReference>
<protein>
    <recommendedName>
        <fullName evidence="4">Tetratricopeptide repeat protein</fullName>
    </recommendedName>
</protein>
<dbReference type="EMBL" id="JRMB01000001">
    <property type="protein sequence ID" value="KGF66596.1"/>
    <property type="molecule type" value="Genomic_DNA"/>
</dbReference>
<sequence>MEQWKRTILSGNSYFNRGELIDAREQYLQALALAQVLFDRWAVADEAVAAFVISHHNLADLHLNLNQPEESAEYLCAVHQRLLQVIQDPQMAPDLRRAALRHSNKTYSELLGFVSQYGEYPRTQRLLGNSGGEHSRSARQHPAVYAGTHSYGVH</sequence>
<dbReference type="AlphaFoldDB" id="A0A9X0EIT6"/>
<comment type="caution">
    <text evidence="2">The sequence shown here is derived from an EMBL/GenBank/DDBJ whole genome shotgun (WGS) entry which is preliminary data.</text>
</comment>
<dbReference type="Proteomes" id="UP000029719">
    <property type="component" value="Unassembled WGS sequence"/>
</dbReference>
<dbReference type="OrthoDB" id="5588378at2"/>
<proteinExistence type="predicted"/>
<accession>A0A9X0EIT6</accession>
<organism evidence="2 3">
    <name type="scientific">Pseudomonas lutea</name>
    <dbReference type="NCBI Taxonomy" id="243924"/>
    <lineage>
        <taxon>Bacteria</taxon>
        <taxon>Pseudomonadati</taxon>
        <taxon>Pseudomonadota</taxon>
        <taxon>Gammaproteobacteria</taxon>
        <taxon>Pseudomonadales</taxon>
        <taxon>Pseudomonadaceae</taxon>
        <taxon>Pseudomonas</taxon>
    </lineage>
</organism>
<name>A0A9X0EIT6_9PSED</name>
<evidence type="ECO:0000313" key="2">
    <source>
        <dbReference type="EMBL" id="KGF66596.1"/>
    </source>
</evidence>
<dbReference type="RefSeq" id="WP_037012588.1">
    <property type="nucleotide sequence ID" value="NZ_JRMB01000001.1"/>
</dbReference>
<gene>
    <name evidence="2" type="ORF">LT42_12145</name>
</gene>
<evidence type="ECO:0000313" key="3">
    <source>
        <dbReference type="Proteomes" id="UP000029719"/>
    </source>
</evidence>
<evidence type="ECO:0000256" key="1">
    <source>
        <dbReference type="SAM" id="MobiDB-lite"/>
    </source>
</evidence>
<dbReference type="InterPro" id="IPR011990">
    <property type="entry name" value="TPR-like_helical_dom_sf"/>
</dbReference>
<evidence type="ECO:0008006" key="4">
    <source>
        <dbReference type="Google" id="ProtNLM"/>
    </source>
</evidence>
<feature type="region of interest" description="Disordered" evidence="1">
    <location>
        <begin position="125"/>
        <end position="154"/>
    </location>
</feature>
<dbReference type="Gene3D" id="1.25.40.10">
    <property type="entry name" value="Tetratricopeptide repeat domain"/>
    <property type="match status" value="1"/>
</dbReference>
<reference evidence="2 3" key="1">
    <citation type="submission" date="2014-09" db="EMBL/GenBank/DDBJ databases">
        <title>Genome sequence of Pseudomonas lutea strain DSM 17257T.</title>
        <authorList>
            <person name="Kwak Y."/>
            <person name="Shin J.-H."/>
        </authorList>
    </citation>
    <scope>NUCLEOTIDE SEQUENCE [LARGE SCALE GENOMIC DNA]</scope>
    <source>
        <strain evidence="2 3">DSM 17257</strain>
    </source>
</reference>